<name>A0A5N6KS31_9ROSI</name>
<feature type="compositionally biased region" description="Basic residues" evidence="1">
    <location>
        <begin position="36"/>
        <end position="52"/>
    </location>
</feature>
<keyword evidence="3" id="KW-1185">Reference proteome</keyword>
<reference evidence="2 3" key="1">
    <citation type="submission" date="2019-06" db="EMBL/GenBank/DDBJ databases">
        <title>A chromosomal-level reference genome of Carpinus fangiana (Coryloideae, Betulaceae).</title>
        <authorList>
            <person name="Yang X."/>
            <person name="Wang Z."/>
            <person name="Zhang L."/>
            <person name="Hao G."/>
            <person name="Liu J."/>
            <person name="Yang Y."/>
        </authorList>
    </citation>
    <scope>NUCLEOTIDE SEQUENCE [LARGE SCALE GENOMIC DNA]</scope>
    <source>
        <strain evidence="2">Cfa_2016G</strain>
        <tissue evidence="2">Leaf</tissue>
    </source>
</reference>
<feature type="region of interest" description="Disordered" evidence="1">
    <location>
        <begin position="36"/>
        <end position="94"/>
    </location>
</feature>
<evidence type="ECO:0000313" key="2">
    <source>
        <dbReference type="EMBL" id="KAB8339234.1"/>
    </source>
</evidence>
<gene>
    <name evidence="2" type="ORF">FH972_022168</name>
</gene>
<dbReference type="AlphaFoldDB" id="A0A5N6KS31"/>
<sequence length="107" mass="11532">MSREGAGVQLGAPFCPPERTACALAQPSLTGRRLAAHHASSRGRGARGKATRRMASAVSAACRRPREARRRQRSNFSSIWGGIPSRRRANGKRRAADLWLLAPTSVA</sequence>
<accession>A0A5N6KS31</accession>
<dbReference type="EMBL" id="VIBQ01000010">
    <property type="protein sequence ID" value="KAB8339234.1"/>
    <property type="molecule type" value="Genomic_DNA"/>
</dbReference>
<protein>
    <submittedName>
        <fullName evidence="2">Uncharacterized protein</fullName>
    </submittedName>
</protein>
<comment type="caution">
    <text evidence="2">The sequence shown here is derived from an EMBL/GenBank/DDBJ whole genome shotgun (WGS) entry which is preliminary data.</text>
</comment>
<proteinExistence type="predicted"/>
<evidence type="ECO:0000256" key="1">
    <source>
        <dbReference type="SAM" id="MobiDB-lite"/>
    </source>
</evidence>
<organism evidence="2 3">
    <name type="scientific">Carpinus fangiana</name>
    <dbReference type="NCBI Taxonomy" id="176857"/>
    <lineage>
        <taxon>Eukaryota</taxon>
        <taxon>Viridiplantae</taxon>
        <taxon>Streptophyta</taxon>
        <taxon>Embryophyta</taxon>
        <taxon>Tracheophyta</taxon>
        <taxon>Spermatophyta</taxon>
        <taxon>Magnoliopsida</taxon>
        <taxon>eudicotyledons</taxon>
        <taxon>Gunneridae</taxon>
        <taxon>Pentapetalae</taxon>
        <taxon>rosids</taxon>
        <taxon>fabids</taxon>
        <taxon>Fagales</taxon>
        <taxon>Betulaceae</taxon>
        <taxon>Carpinus</taxon>
    </lineage>
</organism>
<dbReference type="Proteomes" id="UP000327013">
    <property type="component" value="Unassembled WGS sequence"/>
</dbReference>
<evidence type="ECO:0000313" key="3">
    <source>
        <dbReference type="Proteomes" id="UP000327013"/>
    </source>
</evidence>